<dbReference type="InterPro" id="IPR011635">
    <property type="entry name" value="CARDB"/>
</dbReference>
<dbReference type="Pfam" id="PF07705">
    <property type="entry name" value="CARDB"/>
    <property type="match status" value="1"/>
</dbReference>
<sequence>MTGRQLSLLRSPSARFVAAGLLLAAALGAGSADAATPAEGSLTDTSPPASWSGGPFANDNASALLLSPPQCDATLNPCDDFTLHVSTPAGYGTDHALVVDVSWADPSADFDVYVLDAAGDVVGSAASTADPEKVTIPPTSGDYTVRVVPYAATGQTYDASASLQSTAPPSGGGGTGTGSGPAYDTFAAPSSFTDADNAGEPSIGDNWNTGTTMYQSSLSTYSVTWDDSTTPATPHWSDVSANAGNGCAQGSTVSLDPILFTDHTTGRTFESQLTGVDSFTCWTDDDGATWNPSTGGGIPSGVDHQTIGGGAFSADGLGALPTSTYPDAVYYCSQDIATAFCALSRDGGTTFGAGVPTYSLLDCDGLHGHVKVAPDGTAYLPNKGCGDNQAVVTSTDNGSTWTVNRVPGTTPGDSDPSVGTGANGTLYFGYVDGSGKPGVAVSTDRGATWSTPQAVGTELDIQNAVFPTMVAGDDDRAAFAYLGTPTGGDYQDQANFHGEWHLYVDTTYDGGRTWVTSDATPNDPVQVGSICTGGTSCGDDRNLLDFIDVTTDDHGRVEVAFADGCINACVTDPQHAGRDAYATIARQAGGKTLLSAYDPVTTNVQLSSLQVTRQSDGQLTALVDLTNTGNRALTGLRTQVLDGRKQVGLTAPVDLGAGETRTMSVTWKPSGAKSHTVSAVVDPSNALAEDDETDNKAATTIPR</sequence>
<evidence type="ECO:0000313" key="4">
    <source>
        <dbReference type="EMBL" id="GAA2136852.1"/>
    </source>
</evidence>
<proteinExistence type="predicted"/>
<feature type="compositionally biased region" description="Gly residues" evidence="1">
    <location>
        <begin position="170"/>
        <end position="179"/>
    </location>
</feature>
<accession>A0ABN2Z535</accession>
<dbReference type="Gene3D" id="2.60.40.10">
    <property type="entry name" value="Immunoglobulins"/>
    <property type="match status" value="1"/>
</dbReference>
<evidence type="ECO:0000313" key="5">
    <source>
        <dbReference type="Proteomes" id="UP001501771"/>
    </source>
</evidence>
<feature type="region of interest" description="Disordered" evidence="1">
    <location>
        <begin position="161"/>
        <end position="187"/>
    </location>
</feature>
<feature type="signal peptide" evidence="2">
    <location>
        <begin position="1"/>
        <end position="34"/>
    </location>
</feature>
<name>A0ABN2Z535_9ACTN</name>
<keyword evidence="2" id="KW-0732">Signal</keyword>
<dbReference type="Proteomes" id="UP001501771">
    <property type="component" value="Unassembled WGS sequence"/>
</dbReference>
<keyword evidence="5" id="KW-1185">Reference proteome</keyword>
<protein>
    <recommendedName>
        <fullName evidence="3">CARDB domain-containing protein</fullName>
    </recommendedName>
</protein>
<comment type="caution">
    <text evidence="4">The sequence shown here is derived from an EMBL/GenBank/DDBJ whole genome shotgun (WGS) entry which is preliminary data.</text>
</comment>
<feature type="domain" description="CARDB" evidence="3">
    <location>
        <begin position="618"/>
        <end position="698"/>
    </location>
</feature>
<feature type="region of interest" description="Disordered" evidence="1">
    <location>
        <begin position="34"/>
        <end position="54"/>
    </location>
</feature>
<evidence type="ECO:0000256" key="2">
    <source>
        <dbReference type="SAM" id="SignalP"/>
    </source>
</evidence>
<dbReference type="CDD" id="cd15482">
    <property type="entry name" value="Sialidase_non-viral"/>
    <property type="match status" value="1"/>
</dbReference>
<dbReference type="InterPro" id="IPR013783">
    <property type="entry name" value="Ig-like_fold"/>
</dbReference>
<dbReference type="InterPro" id="IPR036278">
    <property type="entry name" value="Sialidase_sf"/>
</dbReference>
<feature type="compositionally biased region" description="Polar residues" evidence="1">
    <location>
        <begin position="667"/>
        <end position="677"/>
    </location>
</feature>
<dbReference type="Gene3D" id="2.60.120.380">
    <property type="match status" value="1"/>
</dbReference>
<dbReference type="Gene3D" id="2.120.10.10">
    <property type="match status" value="2"/>
</dbReference>
<dbReference type="RefSeq" id="WP_344146601.1">
    <property type="nucleotide sequence ID" value="NZ_BAAAQR010000001.1"/>
</dbReference>
<organism evidence="4 5">
    <name type="scientific">Nocardioides koreensis</name>
    <dbReference type="NCBI Taxonomy" id="433651"/>
    <lineage>
        <taxon>Bacteria</taxon>
        <taxon>Bacillati</taxon>
        <taxon>Actinomycetota</taxon>
        <taxon>Actinomycetes</taxon>
        <taxon>Propionibacteriales</taxon>
        <taxon>Nocardioidaceae</taxon>
        <taxon>Nocardioides</taxon>
    </lineage>
</organism>
<feature type="region of interest" description="Disordered" evidence="1">
    <location>
        <begin position="667"/>
        <end position="703"/>
    </location>
</feature>
<evidence type="ECO:0000259" key="3">
    <source>
        <dbReference type="Pfam" id="PF07705"/>
    </source>
</evidence>
<reference evidence="4 5" key="1">
    <citation type="journal article" date="2019" name="Int. J. Syst. Evol. Microbiol.">
        <title>The Global Catalogue of Microorganisms (GCM) 10K type strain sequencing project: providing services to taxonomists for standard genome sequencing and annotation.</title>
        <authorList>
            <consortium name="The Broad Institute Genomics Platform"/>
            <consortium name="The Broad Institute Genome Sequencing Center for Infectious Disease"/>
            <person name="Wu L."/>
            <person name="Ma J."/>
        </authorList>
    </citation>
    <scope>NUCLEOTIDE SEQUENCE [LARGE SCALE GENOMIC DNA]</scope>
    <source>
        <strain evidence="4 5">JCM 16022</strain>
    </source>
</reference>
<evidence type="ECO:0000256" key="1">
    <source>
        <dbReference type="SAM" id="MobiDB-lite"/>
    </source>
</evidence>
<feature type="chain" id="PRO_5045353455" description="CARDB domain-containing protein" evidence="2">
    <location>
        <begin position="35"/>
        <end position="703"/>
    </location>
</feature>
<dbReference type="EMBL" id="BAAAQR010000001">
    <property type="protein sequence ID" value="GAA2136852.1"/>
    <property type="molecule type" value="Genomic_DNA"/>
</dbReference>
<gene>
    <name evidence="4" type="ORF">GCM10009844_03380</name>
</gene>
<dbReference type="SUPFAM" id="SSF50939">
    <property type="entry name" value="Sialidases"/>
    <property type="match status" value="1"/>
</dbReference>